<proteinExistence type="predicted"/>
<evidence type="ECO:0000256" key="1">
    <source>
        <dbReference type="SAM" id="MobiDB-lite"/>
    </source>
</evidence>
<feature type="region of interest" description="Disordered" evidence="1">
    <location>
        <begin position="121"/>
        <end position="245"/>
    </location>
</feature>
<evidence type="ECO:0000313" key="3">
    <source>
        <dbReference type="Proteomes" id="UP000236311"/>
    </source>
</evidence>
<accession>A0A2K4ZGW2</accession>
<dbReference type="Proteomes" id="UP000236311">
    <property type="component" value="Unassembled WGS sequence"/>
</dbReference>
<protein>
    <submittedName>
        <fullName evidence="2">Uncharacterized protein</fullName>
    </submittedName>
</protein>
<feature type="compositionally biased region" description="Acidic residues" evidence="1">
    <location>
        <begin position="224"/>
        <end position="245"/>
    </location>
</feature>
<evidence type="ECO:0000313" key="2">
    <source>
        <dbReference type="EMBL" id="SOY29711.1"/>
    </source>
</evidence>
<dbReference type="AlphaFoldDB" id="A0A2K4ZGW2"/>
<dbReference type="EMBL" id="OFSM01000011">
    <property type="protein sequence ID" value="SOY29711.1"/>
    <property type="molecule type" value="Genomic_DNA"/>
</dbReference>
<reference evidence="2 3" key="1">
    <citation type="submission" date="2018-01" db="EMBL/GenBank/DDBJ databases">
        <authorList>
            <person name="Gaut B.S."/>
            <person name="Morton B.R."/>
            <person name="Clegg M.T."/>
            <person name="Duvall M.R."/>
        </authorList>
    </citation>
    <scope>NUCLEOTIDE SEQUENCE [LARGE SCALE GENOMIC DNA]</scope>
    <source>
        <strain evidence="2">GP69</strain>
    </source>
</reference>
<feature type="compositionally biased region" description="Acidic residues" evidence="1">
    <location>
        <begin position="135"/>
        <end position="145"/>
    </location>
</feature>
<dbReference type="RefSeq" id="WP_103239796.1">
    <property type="nucleotide sequence ID" value="NZ_JANJZD010000010.1"/>
</dbReference>
<keyword evidence="3" id="KW-1185">Reference proteome</keyword>
<gene>
    <name evidence="2" type="ORF">AMURIS_02432</name>
</gene>
<name>A0A2K4ZGW2_9FIRM</name>
<sequence length="245" mass="26924">MEKGFDEKLTLDSDTFSGMSRDYNFVLQRLLETMRDRDCDEGSITLNLKISLKSEYIPNYDPNVQGESREVKKPKFEHKISSSVKITDEKKGTLDTEMELAMDDDTGMYVLRPIVNTQQRSFFDDDMRGQFSGSDEPDTEAEGEDSGTPALPGRKVLGLPGPDVIDGEFKEVDAEGTESPDSGGTGEDNISSMGGEENAPLDATDALFEDGEGMEGGDGHIPFSDDDGDDYEDDGYGYEEPGEED</sequence>
<dbReference type="OrthoDB" id="2067925at2"/>
<organism evidence="2 3">
    <name type="scientific">Acetatifactor muris</name>
    <dbReference type="NCBI Taxonomy" id="879566"/>
    <lineage>
        <taxon>Bacteria</taxon>
        <taxon>Bacillati</taxon>
        <taxon>Bacillota</taxon>
        <taxon>Clostridia</taxon>
        <taxon>Lachnospirales</taxon>
        <taxon>Lachnospiraceae</taxon>
        <taxon>Acetatifactor</taxon>
    </lineage>
</organism>